<keyword evidence="5 7" id="KW-0732">Signal</keyword>
<proteinExistence type="inferred from homology"/>
<evidence type="ECO:0000313" key="9">
    <source>
        <dbReference type="Proteomes" id="UP000256794"/>
    </source>
</evidence>
<gene>
    <name evidence="8" type="ORF">ATH84_103420</name>
</gene>
<evidence type="ECO:0000256" key="5">
    <source>
        <dbReference type="ARBA" id="ARBA00022729"/>
    </source>
</evidence>
<keyword evidence="4" id="KW-0479">Metal-binding</keyword>
<dbReference type="EMBL" id="QUMX01000034">
    <property type="protein sequence ID" value="REG36555.1"/>
    <property type="molecule type" value="Genomic_DNA"/>
</dbReference>
<dbReference type="InterPro" id="IPR047701">
    <property type="entry name" value="AztC-like"/>
</dbReference>
<evidence type="ECO:0000256" key="7">
    <source>
        <dbReference type="SAM" id="SignalP"/>
    </source>
</evidence>
<dbReference type="PANTHER" id="PTHR42953">
    <property type="entry name" value="HIGH-AFFINITY ZINC UPTAKE SYSTEM PROTEIN ZNUA-RELATED"/>
    <property type="match status" value="1"/>
</dbReference>
<accession>A0AAQ0HFH7</accession>
<dbReference type="PRINTS" id="PR00690">
    <property type="entry name" value="ADHESNFAMILY"/>
</dbReference>
<evidence type="ECO:0000256" key="3">
    <source>
        <dbReference type="ARBA" id="ARBA00022448"/>
    </source>
</evidence>
<evidence type="ECO:0000256" key="2">
    <source>
        <dbReference type="ARBA" id="ARBA00011028"/>
    </source>
</evidence>
<reference evidence="8 9" key="1">
    <citation type="submission" date="2018-08" db="EMBL/GenBank/DDBJ databases">
        <title>Genomic Encyclopedia of Archaeal and Bacterial Type Strains, Phase II (KMG-II): from individual species to whole genera.</title>
        <authorList>
            <person name="Goeker M."/>
        </authorList>
    </citation>
    <scope>NUCLEOTIDE SEQUENCE [LARGE SCALE GENOMIC DNA]</scope>
    <source>
        <strain evidence="8 9">DSM 582</strain>
    </source>
</reference>
<dbReference type="NCBIfam" id="NF040870">
    <property type="entry name" value="AztC"/>
    <property type="match status" value="1"/>
</dbReference>
<dbReference type="Pfam" id="PF01297">
    <property type="entry name" value="ZnuA"/>
    <property type="match status" value="1"/>
</dbReference>
<dbReference type="GO" id="GO:0030001">
    <property type="term" value="P:metal ion transport"/>
    <property type="evidence" value="ECO:0007669"/>
    <property type="project" value="InterPro"/>
</dbReference>
<evidence type="ECO:0000313" key="8">
    <source>
        <dbReference type="EMBL" id="REG36555.1"/>
    </source>
</evidence>
<name>A0AAQ0HFH7_PARVE</name>
<dbReference type="Gene3D" id="3.40.50.1980">
    <property type="entry name" value="Nitrogenase molybdenum iron protein domain"/>
    <property type="match status" value="2"/>
</dbReference>
<dbReference type="GO" id="GO:0007155">
    <property type="term" value="P:cell adhesion"/>
    <property type="evidence" value="ECO:0007669"/>
    <property type="project" value="InterPro"/>
</dbReference>
<dbReference type="InterPro" id="IPR006129">
    <property type="entry name" value="AdhesinB"/>
</dbReference>
<keyword evidence="3 6" id="KW-0813">Transport</keyword>
<keyword evidence="9" id="KW-1185">Reference proteome</keyword>
<dbReference type="AlphaFoldDB" id="A0AAQ0HFH7"/>
<protein>
    <submittedName>
        <fullName evidence="8">Zinc/manganese transport system substrate-binding protein</fullName>
    </submittedName>
</protein>
<evidence type="ECO:0000256" key="1">
    <source>
        <dbReference type="ARBA" id="ARBA00004196"/>
    </source>
</evidence>
<dbReference type="PRINTS" id="PR00691">
    <property type="entry name" value="ADHESINB"/>
</dbReference>
<comment type="similarity">
    <text evidence="2 6">Belongs to the bacterial solute-binding protein 9 family.</text>
</comment>
<dbReference type="SUPFAM" id="SSF53807">
    <property type="entry name" value="Helical backbone' metal receptor"/>
    <property type="match status" value="1"/>
</dbReference>
<dbReference type="RefSeq" id="WP_036755558.1">
    <property type="nucleotide sequence ID" value="NZ_CP035286.1"/>
</dbReference>
<organism evidence="8 9">
    <name type="scientific">Paracoccus versutus</name>
    <name type="common">Thiobacillus versutus</name>
    <dbReference type="NCBI Taxonomy" id="34007"/>
    <lineage>
        <taxon>Bacteria</taxon>
        <taxon>Pseudomonadati</taxon>
        <taxon>Pseudomonadota</taxon>
        <taxon>Alphaproteobacteria</taxon>
        <taxon>Rhodobacterales</taxon>
        <taxon>Paracoccaceae</taxon>
        <taxon>Paracoccus</taxon>
    </lineage>
</organism>
<comment type="subcellular location">
    <subcellularLocation>
        <location evidence="1">Cell envelope</location>
    </subcellularLocation>
</comment>
<feature type="signal peptide" evidence="7">
    <location>
        <begin position="1"/>
        <end position="22"/>
    </location>
</feature>
<dbReference type="InterPro" id="IPR006127">
    <property type="entry name" value="ZnuA-like"/>
</dbReference>
<sequence>MRDWLRRIAACAAIAFSSLAAAQAEPLDVVATFSIIGDFAAEVGGDRIRLKVLVGPDSDTHVHEPRPADAIALAGADVVLTNGLEFEGFLTRLIAANGTDAAVATLTDGVETMEEPGGGHYHYIDGKAVFHAGAHDPHAWQSVPNAKVYVQNIAAAFCAADAEGCAAYQANAARYAGELDALDTEIRSAVAALPTDRRTVVVAHNAFRYFEAAYGVHFLSPQGVSTESEATAADVAGLIREIRDRKAAAIFAENISDTRLLEQIAREAGLPLAGTLYSDALSSPDGPAPDYIAMMRHNASAIAAALAAR</sequence>
<dbReference type="PANTHER" id="PTHR42953:SF1">
    <property type="entry name" value="METAL-BINDING PROTEIN HI_0362-RELATED"/>
    <property type="match status" value="1"/>
</dbReference>
<dbReference type="GO" id="GO:0046872">
    <property type="term" value="F:metal ion binding"/>
    <property type="evidence" value="ECO:0007669"/>
    <property type="project" value="UniProtKB-KW"/>
</dbReference>
<comment type="caution">
    <text evidence="8">The sequence shown here is derived from an EMBL/GenBank/DDBJ whole genome shotgun (WGS) entry which is preliminary data.</text>
</comment>
<evidence type="ECO:0000256" key="6">
    <source>
        <dbReference type="RuleBase" id="RU003512"/>
    </source>
</evidence>
<dbReference type="GO" id="GO:0030313">
    <property type="term" value="C:cell envelope"/>
    <property type="evidence" value="ECO:0007669"/>
    <property type="project" value="UniProtKB-SubCell"/>
</dbReference>
<evidence type="ECO:0000256" key="4">
    <source>
        <dbReference type="ARBA" id="ARBA00022723"/>
    </source>
</evidence>
<feature type="chain" id="PRO_5042953559" evidence="7">
    <location>
        <begin position="23"/>
        <end position="309"/>
    </location>
</feature>
<dbReference type="InterPro" id="IPR050492">
    <property type="entry name" value="Bact_metal-bind_prot9"/>
</dbReference>
<dbReference type="InterPro" id="IPR006128">
    <property type="entry name" value="Lipoprotein_PsaA-like"/>
</dbReference>
<dbReference type="Proteomes" id="UP000256794">
    <property type="component" value="Unassembled WGS sequence"/>
</dbReference>